<dbReference type="SUPFAM" id="SSF55961">
    <property type="entry name" value="Bet v1-like"/>
    <property type="match status" value="1"/>
</dbReference>
<comment type="caution">
    <text evidence="1">The sequence shown here is derived from an EMBL/GenBank/DDBJ whole genome shotgun (WGS) entry which is preliminary data.</text>
</comment>
<keyword evidence="2" id="KW-1185">Reference proteome</keyword>
<dbReference type="CDD" id="cd07812">
    <property type="entry name" value="SRPBCC"/>
    <property type="match status" value="1"/>
</dbReference>
<reference evidence="2" key="1">
    <citation type="journal article" date="2019" name="Int. J. Syst. Evol. Microbiol.">
        <title>The Global Catalogue of Microorganisms (GCM) 10K type strain sequencing project: providing services to taxonomists for standard genome sequencing and annotation.</title>
        <authorList>
            <consortium name="The Broad Institute Genomics Platform"/>
            <consortium name="The Broad Institute Genome Sequencing Center for Infectious Disease"/>
            <person name="Wu L."/>
            <person name="Ma J."/>
        </authorList>
    </citation>
    <scope>NUCLEOTIDE SEQUENCE [LARGE SCALE GENOMIC DNA]</scope>
    <source>
        <strain evidence="2">JCM 14306</strain>
    </source>
</reference>
<dbReference type="InterPro" id="IPR019587">
    <property type="entry name" value="Polyketide_cyclase/dehydratase"/>
</dbReference>
<evidence type="ECO:0000313" key="2">
    <source>
        <dbReference type="Proteomes" id="UP001501319"/>
    </source>
</evidence>
<organism evidence="1 2">
    <name type="scientific">Kribbella alba</name>
    <dbReference type="NCBI Taxonomy" id="190197"/>
    <lineage>
        <taxon>Bacteria</taxon>
        <taxon>Bacillati</taxon>
        <taxon>Actinomycetota</taxon>
        <taxon>Actinomycetes</taxon>
        <taxon>Propionibacteriales</taxon>
        <taxon>Kribbellaceae</taxon>
        <taxon>Kribbella</taxon>
    </lineage>
</organism>
<dbReference type="Proteomes" id="UP001501319">
    <property type="component" value="Unassembled WGS sequence"/>
</dbReference>
<sequence>MPDFTESITVDAPPDRLYALVSDLPRMGEWSPECTRVTWTAGTTSAVAGARFIGHNRAGAIRWFTQGEVLEASPGRRFSFRIHFGPVPIALWTYEFTPTATGCELSESWTDHRPAILRPAFRWLFGNRRHRNQSGIHKTLQALKSTAESTT</sequence>
<dbReference type="RefSeq" id="WP_344109867.1">
    <property type="nucleotide sequence ID" value="NZ_BAAANE010000003.1"/>
</dbReference>
<dbReference type="InterPro" id="IPR023393">
    <property type="entry name" value="START-like_dom_sf"/>
</dbReference>
<dbReference type="EMBL" id="BAAANE010000003">
    <property type="protein sequence ID" value="GAA1626697.1"/>
    <property type="molecule type" value="Genomic_DNA"/>
</dbReference>
<dbReference type="Pfam" id="PF10604">
    <property type="entry name" value="Polyketide_cyc2"/>
    <property type="match status" value="1"/>
</dbReference>
<accession>A0ABP4QXN1</accession>
<dbReference type="Gene3D" id="3.30.530.20">
    <property type="match status" value="1"/>
</dbReference>
<gene>
    <name evidence="1" type="ORF">GCM10009744_13250</name>
</gene>
<evidence type="ECO:0000313" key="1">
    <source>
        <dbReference type="EMBL" id="GAA1626697.1"/>
    </source>
</evidence>
<proteinExistence type="predicted"/>
<name>A0ABP4QXN1_9ACTN</name>
<protein>
    <submittedName>
        <fullName evidence="1">SRPBCC family protein</fullName>
    </submittedName>
</protein>